<keyword evidence="1" id="KW-0175">Coiled coil</keyword>
<keyword evidence="3" id="KW-1133">Transmembrane helix</keyword>
<feature type="compositionally biased region" description="Polar residues" evidence="2">
    <location>
        <begin position="376"/>
        <end position="385"/>
    </location>
</feature>
<dbReference type="AlphaFoldDB" id="A0A3M7FLW9"/>
<accession>A0A3M7FLW9</accession>
<feature type="region of interest" description="Disordered" evidence="2">
    <location>
        <begin position="646"/>
        <end position="751"/>
    </location>
</feature>
<sequence length="769" mass="86070">MGAFLDVSKALFIPAAVAATLYALFTYLLLPFYRNHYARYRQYLPLSVNSSSSNTRGLRTRFTDWLVNAMIPNSMRWGRDGDVVRYTSASDPDGTGARRARDSFDSEVYVFGEEEGERLVGFDHERLPRGRDERGGVVEVASDRRLSRELEAGFKDESSEESGDDGRRDLSTPLLISNRAEMYDEESDVEAFIRPLDSNIRYRELKAPPSSPMYTGNPNECYIQAVDGEQFVMVVNLGENFDSQGYDAVRVDIKIDGRLLLCYSFNAPPRGSAYTKQLVSFTDTAEHAEGEDDQELQDPGEIQIMLIRGKRIPRKEMKVFPRGRAGPPVSPEKATKRAATDHGRSHRVRYEYLFMEIKKIIPPPVVLRFPHHVTAVPSTSDTQPQLPERKGSREQPPERPVLSRGRLDLLKMRTSVEVPKAKAGASSREIISLDSDDEGEKRPHKKIKVEDKVDVGNAVAAGISPTPVAGDITTRSAEDTVARMERVEQKNNLKDEEKREKEKARLRLRLEEIQVGWRTAPPSSVGCVNSSKARAYRLAKDGVSEMEARMLPLEFTATNGEVLRGKLEMILQRGKETNRLSGNVVTQCAQKSEGEDTECADLGGVYLVSLTKKHLRLNPADACRHNGKSHKSYAFAKVNYFEQGIPPSLPKEPTPLFQPKLQSTTPQYSQSASKCVRGSGIQTLSGLQDDCDDEEPMPSKPIKTEPVDHEESKKTPNEPTSVSGSSTQGIAASSVADLRAQREREKKRAEIRRQLREIELERKLAELDD</sequence>
<feature type="region of interest" description="Disordered" evidence="2">
    <location>
        <begin position="149"/>
        <end position="171"/>
    </location>
</feature>
<evidence type="ECO:0000256" key="3">
    <source>
        <dbReference type="SAM" id="Phobius"/>
    </source>
</evidence>
<feature type="region of interest" description="Disordered" evidence="2">
    <location>
        <begin position="375"/>
        <end position="403"/>
    </location>
</feature>
<evidence type="ECO:0000256" key="2">
    <source>
        <dbReference type="SAM" id="MobiDB-lite"/>
    </source>
</evidence>
<reference evidence="4 5" key="1">
    <citation type="journal article" date="2018" name="BMC Genomics">
        <title>Genomic evidence for intraspecific hybridization in a clonal and extremely halotolerant yeast.</title>
        <authorList>
            <person name="Gostincar C."/>
            <person name="Stajich J.E."/>
            <person name="Zupancic J."/>
            <person name="Zalar P."/>
            <person name="Gunde-Cimerman N."/>
        </authorList>
    </citation>
    <scope>NUCLEOTIDE SEQUENCE [LARGE SCALE GENOMIC DNA]</scope>
    <source>
        <strain evidence="4 5">EXF-10513</strain>
    </source>
</reference>
<evidence type="ECO:0000313" key="5">
    <source>
        <dbReference type="Proteomes" id="UP000269539"/>
    </source>
</evidence>
<dbReference type="VEuPathDB" id="FungiDB:BTJ68_01797"/>
<comment type="caution">
    <text evidence="4">The sequence shown here is derived from an EMBL/GenBank/DDBJ whole genome shotgun (WGS) entry which is preliminary data.</text>
</comment>
<feature type="coiled-coil region" evidence="1">
    <location>
        <begin position="484"/>
        <end position="514"/>
    </location>
</feature>
<dbReference type="VEuPathDB" id="FungiDB:BTJ68_01798"/>
<evidence type="ECO:0000256" key="1">
    <source>
        <dbReference type="SAM" id="Coils"/>
    </source>
</evidence>
<feature type="region of interest" description="Disordered" evidence="2">
    <location>
        <begin position="320"/>
        <end position="343"/>
    </location>
</feature>
<feature type="compositionally biased region" description="Basic and acidic residues" evidence="2">
    <location>
        <begin position="333"/>
        <end position="343"/>
    </location>
</feature>
<feature type="compositionally biased region" description="Basic and acidic residues" evidence="2">
    <location>
        <begin position="387"/>
        <end position="397"/>
    </location>
</feature>
<dbReference type="EMBL" id="QWIO01000634">
    <property type="protein sequence ID" value="RMY89793.1"/>
    <property type="molecule type" value="Genomic_DNA"/>
</dbReference>
<feature type="compositionally biased region" description="Polar residues" evidence="2">
    <location>
        <begin position="717"/>
        <end position="731"/>
    </location>
</feature>
<name>A0A3M7FLW9_HORWE</name>
<feature type="transmembrane region" description="Helical" evidence="3">
    <location>
        <begin position="12"/>
        <end position="33"/>
    </location>
</feature>
<dbReference type="Proteomes" id="UP000269539">
    <property type="component" value="Unassembled WGS sequence"/>
</dbReference>
<evidence type="ECO:0000313" key="4">
    <source>
        <dbReference type="EMBL" id="RMY89793.1"/>
    </source>
</evidence>
<proteinExistence type="predicted"/>
<organism evidence="4 5">
    <name type="scientific">Hortaea werneckii</name>
    <name type="common">Black yeast</name>
    <name type="synonym">Cladosporium werneckii</name>
    <dbReference type="NCBI Taxonomy" id="91943"/>
    <lineage>
        <taxon>Eukaryota</taxon>
        <taxon>Fungi</taxon>
        <taxon>Dikarya</taxon>
        <taxon>Ascomycota</taxon>
        <taxon>Pezizomycotina</taxon>
        <taxon>Dothideomycetes</taxon>
        <taxon>Dothideomycetidae</taxon>
        <taxon>Mycosphaerellales</taxon>
        <taxon>Teratosphaeriaceae</taxon>
        <taxon>Hortaea</taxon>
    </lineage>
</organism>
<feature type="compositionally biased region" description="Basic and acidic residues" evidence="2">
    <location>
        <begin position="739"/>
        <end position="751"/>
    </location>
</feature>
<feature type="compositionally biased region" description="Basic and acidic residues" evidence="2">
    <location>
        <begin position="702"/>
        <end position="716"/>
    </location>
</feature>
<keyword evidence="3" id="KW-0472">Membrane</keyword>
<feature type="compositionally biased region" description="Polar residues" evidence="2">
    <location>
        <begin position="660"/>
        <end position="673"/>
    </location>
</feature>
<keyword evidence="3" id="KW-0812">Transmembrane</keyword>
<protein>
    <submittedName>
        <fullName evidence="4">Uncharacterized protein</fullName>
    </submittedName>
</protein>
<gene>
    <name evidence="4" type="ORF">D0864_06381</name>
</gene>